<protein>
    <submittedName>
        <fullName evidence="2">Uncharacterized protein</fullName>
    </submittedName>
</protein>
<feature type="compositionally biased region" description="Low complexity" evidence="1">
    <location>
        <begin position="136"/>
        <end position="161"/>
    </location>
</feature>
<dbReference type="EMBL" id="JASEJX010000006">
    <property type="protein sequence ID" value="KAK4521112.1"/>
    <property type="molecule type" value="Genomic_DNA"/>
</dbReference>
<dbReference type="Proteomes" id="UP001304243">
    <property type="component" value="Unassembled WGS sequence"/>
</dbReference>
<feature type="compositionally biased region" description="Low complexity" evidence="1">
    <location>
        <begin position="386"/>
        <end position="399"/>
    </location>
</feature>
<feature type="compositionally biased region" description="Basic residues" evidence="1">
    <location>
        <begin position="178"/>
        <end position="188"/>
    </location>
</feature>
<organism evidence="2 3">
    <name type="scientific">Mucor velutinosus</name>
    <dbReference type="NCBI Taxonomy" id="708070"/>
    <lineage>
        <taxon>Eukaryota</taxon>
        <taxon>Fungi</taxon>
        <taxon>Fungi incertae sedis</taxon>
        <taxon>Mucoromycota</taxon>
        <taxon>Mucoromycotina</taxon>
        <taxon>Mucoromycetes</taxon>
        <taxon>Mucorales</taxon>
        <taxon>Mucorineae</taxon>
        <taxon>Mucoraceae</taxon>
        <taxon>Mucor</taxon>
    </lineage>
</organism>
<keyword evidence="3" id="KW-1185">Reference proteome</keyword>
<evidence type="ECO:0000313" key="3">
    <source>
        <dbReference type="Proteomes" id="UP001304243"/>
    </source>
</evidence>
<reference evidence="2 3" key="1">
    <citation type="submission" date="2022-11" db="EMBL/GenBank/DDBJ databases">
        <title>Mucor velutinosus strain NIH1002 WGS.</title>
        <authorList>
            <person name="Subramanian P."/>
            <person name="Mullikin J.C."/>
            <person name="Segre J.A."/>
            <person name="Zelazny A.M."/>
        </authorList>
    </citation>
    <scope>NUCLEOTIDE SEQUENCE [LARGE SCALE GENOMIC DNA]</scope>
    <source>
        <strain evidence="2 3">NIH1002</strain>
    </source>
</reference>
<accession>A0AAN7DQ19</accession>
<feature type="region of interest" description="Disordered" evidence="1">
    <location>
        <begin position="1"/>
        <end position="23"/>
    </location>
</feature>
<feature type="compositionally biased region" description="Low complexity" evidence="1">
    <location>
        <begin position="168"/>
        <end position="177"/>
    </location>
</feature>
<evidence type="ECO:0000256" key="1">
    <source>
        <dbReference type="SAM" id="MobiDB-lite"/>
    </source>
</evidence>
<dbReference type="RefSeq" id="XP_064687778.1">
    <property type="nucleotide sequence ID" value="XM_064832223.1"/>
</dbReference>
<proteinExistence type="predicted"/>
<feature type="region of interest" description="Disordered" evidence="1">
    <location>
        <begin position="370"/>
        <end position="410"/>
    </location>
</feature>
<feature type="region of interest" description="Disordered" evidence="1">
    <location>
        <begin position="135"/>
        <end position="190"/>
    </location>
</feature>
<gene>
    <name evidence="2" type="ORF">ATC70_013056</name>
</gene>
<sequence>MTTTEPASTTAKSRLNISPLPSVSTKRRFSTLARQTHTPLPTSASQRPKLTTTTRLIRSITKTMADNNLQPAADTATPIVVPTATADIYIRLSNQDAQISKMQALIQENITLRSSLNQTKQQLEDAQKQIQELVAQQAQAPTTAPESTPTSPPITTNNPPSFAELAKKPAPTSNSNKPKSKGPSRKKYQPLNLEINDTGLAAARQFSAVSSSHGYRFVYIPNRSRSSISKMRDDFHAMGIHNRPILDIRFPDRHVFELLIHNDYYTALENQLIKYKLDPISFDPMDTTKLRDPKYAESEDTAFLAEECHRLFLARVKVIIARLKDPNHQLAVARFFIFKKPIIPEADYMQLSKTIKPVYVPAYKRLQATTAPTASGQDDNMDEDSNNNTTNSTQPNTNTARADETSAPMA</sequence>
<comment type="caution">
    <text evidence="2">The sequence shown here is derived from an EMBL/GenBank/DDBJ whole genome shotgun (WGS) entry which is preliminary data.</text>
</comment>
<dbReference type="GeneID" id="89956742"/>
<dbReference type="AlphaFoldDB" id="A0AAN7DQ19"/>
<evidence type="ECO:0000313" key="2">
    <source>
        <dbReference type="EMBL" id="KAK4521112.1"/>
    </source>
</evidence>
<name>A0AAN7DQ19_9FUNG</name>